<feature type="transmembrane region" description="Helical" evidence="6">
    <location>
        <begin position="116"/>
        <end position="135"/>
    </location>
</feature>
<feature type="transmembrane region" description="Helical" evidence="6">
    <location>
        <begin position="203"/>
        <end position="223"/>
    </location>
</feature>
<protein>
    <submittedName>
        <fullName evidence="8">MFS transporter</fullName>
    </submittedName>
</protein>
<keyword evidence="9" id="KW-1185">Reference proteome</keyword>
<feature type="transmembrane region" description="Helical" evidence="6">
    <location>
        <begin position="84"/>
        <end position="104"/>
    </location>
</feature>
<proteinExistence type="predicted"/>
<evidence type="ECO:0000256" key="2">
    <source>
        <dbReference type="ARBA" id="ARBA00022692"/>
    </source>
</evidence>
<dbReference type="InterPro" id="IPR011701">
    <property type="entry name" value="MFS"/>
</dbReference>
<feature type="transmembrane region" description="Helical" evidence="6">
    <location>
        <begin position="473"/>
        <end position="492"/>
    </location>
</feature>
<dbReference type="Proteomes" id="UP001387100">
    <property type="component" value="Unassembled WGS sequence"/>
</dbReference>
<evidence type="ECO:0000256" key="5">
    <source>
        <dbReference type="SAM" id="MobiDB-lite"/>
    </source>
</evidence>
<evidence type="ECO:0000256" key="3">
    <source>
        <dbReference type="ARBA" id="ARBA00022989"/>
    </source>
</evidence>
<feature type="transmembrane region" description="Helical" evidence="6">
    <location>
        <begin position="441"/>
        <end position="461"/>
    </location>
</feature>
<feature type="region of interest" description="Disordered" evidence="5">
    <location>
        <begin position="1"/>
        <end position="42"/>
    </location>
</feature>
<dbReference type="InterPro" id="IPR036259">
    <property type="entry name" value="MFS_trans_sf"/>
</dbReference>
<name>A0ABU8RM54_9ACTN</name>
<dbReference type="PANTHER" id="PTHR42718">
    <property type="entry name" value="MAJOR FACILITATOR SUPERFAMILY MULTIDRUG TRANSPORTER MFSC"/>
    <property type="match status" value="1"/>
</dbReference>
<keyword evidence="3 6" id="KW-1133">Transmembrane helix</keyword>
<dbReference type="CDD" id="cd17321">
    <property type="entry name" value="MFS_MMR_MDR_like"/>
    <property type="match status" value="1"/>
</dbReference>
<feature type="transmembrane region" description="Helical" evidence="6">
    <location>
        <begin position="174"/>
        <end position="197"/>
    </location>
</feature>
<accession>A0ABU8RM54</accession>
<dbReference type="RefSeq" id="WP_339575422.1">
    <property type="nucleotide sequence ID" value="NZ_JBBIAA010000015.1"/>
</dbReference>
<dbReference type="SUPFAM" id="SSF103473">
    <property type="entry name" value="MFS general substrate transporter"/>
    <property type="match status" value="1"/>
</dbReference>
<evidence type="ECO:0000256" key="4">
    <source>
        <dbReference type="ARBA" id="ARBA00023136"/>
    </source>
</evidence>
<feature type="compositionally biased region" description="Pro residues" evidence="5">
    <location>
        <begin position="1"/>
        <end position="11"/>
    </location>
</feature>
<feature type="transmembrane region" description="Helical" evidence="6">
    <location>
        <begin position="49"/>
        <end position="72"/>
    </location>
</feature>
<sequence>MTDAAPPPQPVGPGGAPHHHRPGDGRRGRRRPEELPDGGLRAQSPQGRAVLLVLVLGSGMAFLDGTVVNVALPSIGADLGADVAGLQLTVTAYLLTLSSLILLGGSLGDRYGRRRVLLVGAVWFALASLGCALAPDVPTLVAARALQGVGGALLTPGGLAVLQASFAREDRARAIGTWSGLTGVAGAAGPLLGGWLVAWDWRAVFLLNLPLAAAVVVLGLRHVPESRSPERAPSLDVPGALTSAVGLGGVTYALVAGPDGGWGAGSVVAGVVGAAGLVAFVLRERSARHPVVPPALFRSRVFTVVNAGTFAVYAALGGVMLLLVLQLQVSLGWSALAAGAATAPSTLLMLLLSGRSGAAATRTGPRLPLVVGPLVGGAGVLWLSGVGPGDVYPVDVLPGVLLLGSGLVVTVAPLTATVLAAAPDALSGTASGVNNAVARSAGLVAVAALPAVAGLTGDAYADPSLLTPAFRTAMLVCAGLLAAGALLALVGVPRGRPDDEVLGR</sequence>
<evidence type="ECO:0000313" key="9">
    <source>
        <dbReference type="Proteomes" id="UP001387100"/>
    </source>
</evidence>
<evidence type="ECO:0000259" key="7">
    <source>
        <dbReference type="PROSITE" id="PS50850"/>
    </source>
</evidence>
<dbReference type="PANTHER" id="PTHR42718:SF42">
    <property type="entry name" value="EXPORT PROTEIN"/>
    <property type="match status" value="1"/>
</dbReference>
<feature type="transmembrane region" description="Helical" evidence="6">
    <location>
        <begin position="364"/>
        <end position="384"/>
    </location>
</feature>
<evidence type="ECO:0000313" key="8">
    <source>
        <dbReference type="EMBL" id="MEJ5946038.1"/>
    </source>
</evidence>
<gene>
    <name evidence="8" type="ORF">WDZ17_12120</name>
</gene>
<evidence type="ECO:0000256" key="6">
    <source>
        <dbReference type="SAM" id="Phobius"/>
    </source>
</evidence>
<evidence type="ECO:0000256" key="1">
    <source>
        <dbReference type="ARBA" id="ARBA00004651"/>
    </source>
</evidence>
<feature type="transmembrane region" description="Helical" evidence="6">
    <location>
        <begin position="303"/>
        <end position="325"/>
    </location>
</feature>
<feature type="transmembrane region" description="Helical" evidence="6">
    <location>
        <begin position="331"/>
        <end position="352"/>
    </location>
</feature>
<reference evidence="8 9" key="1">
    <citation type="journal article" date="2017" name="Int. J. Syst. Evol. Microbiol.">
        <title>Pseudokineococcus basanitobsidens sp. nov., isolated from volcanic rock.</title>
        <authorList>
            <person name="Lee D.W."/>
            <person name="Park M.Y."/>
            <person name="Kim J.J."/>
            <person name="Kim B.S."/>
        </authorList>
    </citation>
    <scope>NUCLEOTIDE SEQUENCE [LARGE SCALE GENOMIC DNA]</scope>
    <source>
        <strain evidence="8 9">DSM 103726</strain>
    </source>
</reference>
<feature type="transmembrane region" description="Helical" evidence="6">
    <location>
        <begin position="141"/>
        <end position="162"/>
    </location>
</feature>
<dbReference type="Gene3D" id="1.20.1720.10">
    <property type="entry name" value="Multidrug resistance protein D"/>
    <property type="match status" value="1"/>
</dbReference>
<feature type="transmembrane region" description="Helical" evidence="6">
    <location>
        <begin position="396"/>
        <end position="420"/>
    </location>
</feature>
<keyword evidence="4 6" id="KW-0472">Membrane</keyword>
<organism evidence="8 9">
    <name type="scientific">Pseudokineococcus basanitobsidens</name>
    <dbReference type="NCBI Taxonomy" id="1926649"/>
    <lineage>
        <taxon>Bacteria</taxon>
        <taxon>Bacillati</taxon>
        <taxon>Actinomycetota</taxon>
        <taxon>Actinomycetes</taxon>
        <taxon>Kineosporiales</taxon>
        <taxon>Kineosporiaceae</taxon>
        <taxon>Pseudokineococcus</taxon>
    </lineage>
</organism>
<feature type="transmembrane region" description="Helical" evidence="6">
    <location>
        <begin position="261"/>
        <end position="282"/>
    </location>
</feature>
<feature type="domain" description="Major facilitator superfamily (MFS) profile" evidence="7">
    <location>
        <begin position="50"/>
        <end position="496"/>
    </location>
</feature>
<dbReference type="Gene3D" id="1.20.1250.20">
    <property type="entry name" value="MFS general substrate transporter like domains"/>
    <property type="match status" value="1"/>
</dbReference>
<keyword evidence="2 6" id="KW-0812">Transmembrane</keyword>
<dbReference type="EMBL" id="JBBIAA010000015">
    <property type="protein sequence ID" value="MEJ5946038.1"/>
    <property type="molecule type" value="Genomic_DNA"/>
</dbReference>
<feature type="compositionally biased region" description="Basic and acidic residues" evidence="5">
    <location>
        <begin position="22"/>
        <end position="34"/>
    </location>
</feature>
<dbReference type="InterPro" id="IPR020846">
    <property type="entry name" value="MFS_dom"/>
</dbReference>
<dbReference type="Pfam" id="PF07690">
    <property type="entry name" value="MFS_1"/>
    <property type="match status" value="1"/>
</dbReference>
<feature type="transmembrane region" description="Helical" evidence="6">
    <location>
        <begin position="235"/>
        <end position="255"/>
    </location>
</feature>
<comment type="subcellular location">
    <subcellularLocation>
        <location evidence="1">Cell membrane</location>
        <topology evidence="1">Multi-pass membrane protein</topology>
    </subcellularLocation>
</comment>
<comment type="caution">
    <text evidence="8">The sequence shown here is derived from an EMBL/GenBank/DDBJ whole genome shotgun (WGS) entry which is preliminary data.</text>
</comment>
<dbReference type="PROSITE" id="PS50850">
    <property type="entry name" value="MFS"/>
    <property type="match status" value="1"/>
</dbReference>